<sequence length="159" mass="18747">HGRGVHHRSPCRRVRADRTRRGHRCHCRHQAVPGGRLRRWGGPHHHLHMPPWRRLQQRKPLRLWVCCGRSVSARLLRHLPGPVLYMPPLRPGRHPGHHLCRCWHCLVDHCILHRHQEQQRQRPARRWVATDHGGPHVDRGGGVCRPLHLQRHTPLPARL</sequence>
<name>A0A3M7KT55_AUXPR</name>
<feature type="non-terminal residue" evidence="1">
    <location>
        <position position="159"/>
    </location>
</feature>
<gene>
    <name evidence="1" type="ORF">APUTEX25_001079</name>
</gene>
<protein>
    <submittedName>
        <fullName evidence="1">Uncharacterized protein</fullName>
    </submittedName>
</protein>
<reference evidence="2" key="1">
    <citation type="journal article" date="2018" name="Algal Res.">
        <title>Characterization of plant carbon substrate utilization by Auxenochlorella protothecoides.</title>
        <authorList>
            <person name="Vogler B.W."/>
            <person name="Starkenburg S.R."/>
            <person name="Sudasinghe N."/>
            <person name="Schambach J.Y."/>
            <person name="Rollin J.A."/>
            <person name="Pattathil S."/>
            <person name="Barry A.N."/>
        </authorList>
    </citation>
    <scope>NUCLEOTIDE SEQUENCE [LARGE SCALE GENOMIC DNA]</scope>
    <source>
        <strain evidence="2">UTEX 25</strain>
    </source>
</reference>
<organism evidence="1 2">
    <name type="scientific">Auxenochlorella protothecoides</name>
    <name type="common">Green microalga</name>
    <name type="synonym">Chlorella protothecoides</name>
    <dbReference type="NCBI Taxonomy" id="3075"/>
    <lineage>
        <taxon>Eukaryota</taxon>
        <taxon>Viridiplantae</taxon>
        <taxon>Chlorophyta</taxon>
        <taxon>core chlorophytes</taxon>
        <taxon>Trebouxiophyceae</taxon>
        <taxon>Chlorellales</taxon>
        <taxon>Chlorellaceae</taxon>
        <taxon>Auxenochlorella</taxon>
    </lineage>
</organism>
<evidence type="ECO:0000313" key="1">
    <source>
        <dbReference type="EMBL" id="RMZ52960.1"/>
    </source>
</evidence>
<dbReference type="Proteomes" id="UP000279271">
    <property type="component" value="Unassembled WGS sequence"/>
</dbReference>
<dbReference type="AlphaFoldDB" id="A0A3M7KT55"/>
<comment type="caution">
    <text evidence="1">The sequence shown here is derived from an EMBL/GenBank/DDBJ whole genome shotgun (WGS) entry which is preliminary data.</text>
</comment>
<dbReference type="EMBL" id="QOKY01000202">
    <property type="protein sequence ID" value="RMZ52960.1"/>
    <property type="molecule type" value="Genomic_DNA"/>
</dbReference>
<proteinExistence type="predicted"/>
<feature type="non-terminal residue" evidence="1">
    <location>
        <position position="1"/>
    </location>
</feature>
<evidence type="ECO:0000313" key="2">
    <source>
        <dbReference type="Proteomes" id="UP000279271"/>
    </source>
</evidence>
<accession>A0A3M7KT55</accession>